<dbReference type="Proteomes" id="UP000321197">
    <property type="component" value="Unassembled WGS sequence"/>
</dbReference>
<organism evidence="1 2">
    <name type="scientific">Meiothermus hypogaeus NBRC 106114</name>
    <dbReference type="NCBI Taxonomy" id="1227553"/>
    <lineage>
        <taxon>Bacteria</taxon>
        <taxon>Thermotogati</taxon>
        <taxon>Deinococcota</taxon>
        <taxon>Deinococci</taxon>
        <taxon>Thermales</taxon>
        <taxon>Thermaceae</taxon>
        <taxon>Meiothermus</taxon>
    </lineage>
</organism>
<evidence type="ECO:0000313" key="1">
    <source>
        <dbReference type="EMBL" id="GEM83603.1"/>
    </source>
</evidence>
<dbReference type="OrthoDB" id="9965220at2"/>
<protein>
    <submittedName>
        <fullName evidence="1">Uncharacterized protein</fullName>
    </submittedName>
</protein>
<reference evidence="1 2" key="1">
    <citation type="submission" date="2019-07" db="EMBL/GenBank/DDBJ databases">
        <title>Whole genome shotgun sequence of Meiothermus hypogaeus NBRC 106114.</title>
        <authorList>
            <person name="Hosoyama A."/>
            <person name="Uohara A."/>
            <person name="Ohji S."/>
            <person name="Ichikawa N."/>
        </authorList>
    </citation>
    <scope>NUCLEOTIDE SEQUENCE [LARGE SCALE GENOMIC DNA]</scope>
    <source>
        <strain evidence="1 2">NBRC 106114</strain>
    </source>
</reference>
<dbReference type="RefSeq" id="WP_119339632.1">
    <property type="nucleotide sequence ID" value="NZ_BJXL01000052.1"/>
</dbReference>
<name>A0A511R1W5_9DEIN</name>
<dbReference type="AlphaFoldDB" id="A0A511R1W5"/>
<accession>A0A511R1W5</accession>
<dbReference type="EMBL" id="BJXL01000052">
    <property type="protein sequence ID" value="GEM83603.1"/>
    <property type="molecule type" value="Genomic_DNA"/>
</dbReference>
<comment type="caution">
    <text evidence="1">The sequence shown here is derived from an EMBL/GenBank/DDBJ whole genome shotgun (WGS) entry which is preliminary data.</text>
</comment>
<sequence>MIMGICKEKRLRDAAIAAYRAEALQAGEAWYKSVAYEELRRIFGEEWLGLGYFRLVEICSAREVTVEVDGELFSVAEVSRAPGEALAVVVRHLPSGQAVGSLAQLGEVFLSQS</sequence>
<evidence type="ECO:0000313" key="2">
    <source>
        <dbReference type="Proteomes" id="UP000321197"/>
    </source>
</evidence>
<proteinExistence type="predicted"/>
<gene>
    <name evidence="1" type="ORF">MHY01S_17690</name>
</gene>